<dbReference type="RefSeq" id="WP_377485844.1">
    <property type="nucleotide sequence ID" value="NZ_JBHUOX010000010.1"/>
</dbReference>
<gene>
    <name evidence="2" type="ORF">ACFS7Z_14580</name>
</gene>
<feature type="chain" id="PRO_5046126806" description="Outer membrane lipoprotein carrier protein LolA" evidence="1">
    <location>
        <begin position="25"/>
        <end position="196"/>
    </location>
</feature>
<dbReference type="Proteomes" id="UP001597641">
    <property type="component" value="Unassembled WGS sequence"/>
</dbReference>
<keyword evidence="3" id="KW-1185">Reference proteome</keyword>
<evidence type="ECO:0000313" key="3">
    <source>
        <dbReference type="Proteomes" id="UP001597641"/>
    </source>
</evidence>
<accession>A0ABW6BYY5</accession>
<name>A0ABW6BYY5_9BACT</name>
<evidence type="ECO:0000256" key="1">
    <source>
        <dbReference type="SAM" id="SignalP"/>
    </source>
</evidence>
<protein>
    <recommendedName>
        <fullName evidence="4">Outer membrane lipoprotein carrier protein LolA</fullName>
    </recommendedName>
</protein>
<evidence type="ECO:0000313" key="2">
    <source>
        <dbReference type="EMBL" id="MFD3001594.1"/>
    </source>
</evidence>
<feature type="signal peptide" evidence="1">
    <location>
        <begin position="1"/>
        <end position="24"/>
    </location>
</feature>
<dbReference type="EMBL" id="JBHUOX010000010">
    <property type="protein sequence ID" value="MFD3001594.1"/>
    <property type="molecule type" value="Genomic_DNA"/>
</dbReference>
<sequence>MKKNTILLLSLVLLIWAVPVTTQAQRGKDFTAADADLLFKKMQGTHLVKTMIWQPDQVNFFNSTGSVRYSRNENKILHEEFEIIQPDGVTQQVKGMLRYDEEKEHFEFVQFNPKGNAIVMMRGKWDPDFSMIHLDPIKHQWQLNGKRRKQQLQIRYIFFASGSFKKVLLSPDNTSPSFIVTDYHCLQHNVAQSQQP</sequence>
<proteinExistence type="predicted"/>
<reference evidence="3" key="1">
    <citation type="journal article" date="2019" name="Int. J. Syst. Evol. Microbiol.">
        <title>The Global Catalogue of Microorganisms (GCM) 10K type strain sequencing project: providing services to taxonomists for standard genome sequencing and annotation.</title>
        <authorList>
            <consortium name="The Broad Institute Genomics Platform"/>
            <consortium name="The Broad Institute Genome Sequencing Center for Infectious Disease"/>
            <person name="Wu L."/>
            <person name="Ma J."/>
        </authorList>
    </citation>
    <scope>NUCLEOTIDE SEQUENCE [LARGE SCALE GENOMIC DNA]</scope>
    <source>
        <strain evidence="3">KCTC 23984</strain>
    </source>
</reference>
<keyword evidence="1" id="KW-0732">Signal</keyword>
<evidence type="ECO:0008006" key="4">
    <source>
        <dbReference type="Google" id="ProtNLM"/>
    </source>
</evidence>
<comment type="caution">
    <text evidence="2">The sequence shown here is derived from an EMBL/GenBank/DDBJ whole genome shotgun (WGS) entry which is preliminary data.</text>
</comment>
<organism evidence="2 3">
    <name type="scientific">Pontibacter toksunensis</name>
    <dbReference type="NCBI Taxonomy" id="1332631"/>
    <lineage>
        <taxon>Bacteria</taxon>
        <taxon>Pseudomonadati</taxon>
        <taxon>Bacteroidota</taxon>
        <taxon>Cytophagia</taxon>
        <taxon>Cytophagales</taxon>
        <taxon>Hymenobacteraceae</taxon>
        <taxon>Pontibacter</taxon>
    </lineage>
</organism>